<comment type="similarity">
    <text evidence="1">Belongs to the free Met sulfoxide reductase family.</text>
</comment>
<dbReference type="RefSeq" id="WP_117330951.1">
    <property type="nucleotide sequence ID" value="NZ_QUWK01000011.1"/>
</dbReference>
<dbReference type="SUPFAM" id="SSF55781">
    <property type="entry name" value="GAF domain-like"/>
    <property type="match status" value="1"/>
</dbReference>
<dbReference type="PANTHER" id="PTHR21021">
    <property type="entry name" value="GAF/PUTATIVE CYTOSKELETAL PROTEIN"/>
    <property type="match status" value="1"/>
</dbReference>
<dbReference type="FunFam" id="3.30.450.40:FF:000008">
    <property type="entry name" value="GAF domain-containing proteins"/>
    <property type="match status" value="1"/>
</dbReference>
<sequence>MHVGTGSSFLEQLSAITEGWDGSIERRYCHLSNVSALLNQYLERINWVGFYLMKEDRTALVLGPFQGKVACTDISLDRGVCGLAARSKQSVRVDDVHTFPGHIACDSASRSELVVPLINKNGDVLGVLDVDSAQRGRFAEDDQHLLERAAKIISQALWT</sequence>
<comment type="caution">
    <text evidence="3">The sequence shown here is derived from an EMBL/GenBank/DDBJ whole genome shotgun (WGS) entry which is preliminary data.</text>
</comment>
<dbReference type="PROSITE" id="PS01320">
    <property type="entry name" value="UPF0067"/>
    <property type="match status" value="1"/>
</dbReference>
<reference evidence="3 4" key="2">
    <citation type="submission" date="2018-09" db="EMBL/GenBank/DDBJ databases">
        <title>Genome of Sphaerochaeta halotolerans strain 4-11.</title>
        <authorList>
            <person name="Nazina T.N."/>
            <person name="Sokolova D.S."/>
        </authorList>
    </citation>
    <scope>NUCLEOTIDE SEQUENCE [LARGE SCALE GENOMIC DNA]</scope>
    <source>
        <strain evidence="3 4">4-11</strain>
    </source>
</reference>
<name>A0A372MFW9_9SPIR</name>
<dbReference type="EMBL" id="QUWK01000011">
    <property type="protein sequence ID" value="RFU94196.1"/>
    <property type="molecule type" value="Genomic_DNA"/>
</dbReference>
<dbReference type="Gene3D" id="3.30.450.40">
    <property type="match status" value="1"/>
</dbReference>
<feature type="domain" description="GAF" evidence="2">
    <location>
        <begin position="26"/>
        <end position="157"/>
    </location>
</feature>
<evidence type="ECO:0000313" key="4">
    <source>
        <dbReference type="Proteomes" id="UP000264002"/>
    </source>
</evidence>
<evidence type="ECO:0000256" key="1">
    <source>
        <dbReference type="ARBA" id="ARBA00038454"/>
    </source>
</evidence>
<dbReference type="PANTHER" id="PTHR21021:SF15">
    <property type="entry name" value="FREE METHIONINE-R-SULFOXIDE REDUCTASE"/>
    <property type="match status" value="1"/>
</dbReference>
<dbReference type="SMART" id="SM00065">
    <property type="entry name" value="GAF"/>
    <property type="match status" value="1"/>
</dbReference>
<dbReference type="InterPro" id="IPR029016">
    <property type="entry name" value="GAF-like_dom_sf"/>
</dbReference>
<proteinExistence type="inferred from homology"/>
<dbReference type="AlphaFoldDB" id="A0A372MFW9"/>
<organism evidence="3 4">
    <name type="scientific">Sphaerochaeta halotolerans</name>
    <dbReference type="NCBI Taxonomy" id="2293840"/>
    <lineage>
        <taxon>Bacteria</taxon>
        <taxon>Pseudomonadati</taxon>
        <taxon>Spirochaetota</taxon>
        <taxon>Spirochaetia</taxon>
        <taxon>Spirochaetales</taxon>
        <taxon>Sphaerochaetaceae</taxon>
        <taxon>Sphaerochaeta</taxon>
    </lineage>
</organism>
<dbReference type="Pfam" id="PF13185">
    <property type="entry name" value="GAF_2"/>
    <property type="match status" value="1"/>
</dbReference>
<evidence type="ECO:0000259" key="2">
    <source>
        <dbReference type="SMART" id="SM00065"/>
    </source>
</evidence>
<evidence type="ECO:0000313" key="3">
    <source>
        <dbReference type="EMBL" id="RFU94196.1"/>
    </source>
</evidence>
<dbReference type="GO" id="GO:0005829">
    <property type="term" value="C:cytosol"/>
    <property type="evidence" value="ECO:0007669"/>
    <property type="project" value="TreeGrafter"/>
</dbReference>
<dbReference type="Proteomes" id="UP000264002">
    <property type="component" value="Unassembled WGS sequence"/>
</dbReference>
<dbReference type="InterPro" id="IPR051330">
    <property type="entry name" value="Phosphatase_reg/MetRdx"/>
</dbReference>
<dbReference type="InterPro" id="IPR003018">
    <property type="entry name" value="GAF"/>
</dbReference>
<accession>A0A372MFW9</accession>
<protein>
    <submittedName>
        <fullName evidence="3">GAF domain-containing protein</fullName>
    </submittedName>
</protein>
<reference evidence="4" key="1">
    <citation type="submission" date="2018-08" db="EMBL/GenBank/DDBJ databases">
        <authorList>
            <person name="Grouzdev D.S."/>
            <person name="Krutkina M.S."/>
        </authorList>
    </citation>
    <scope>NUCLEOTIDE SEQUENCE [LARGE SCALE GENOMIC DNA]</scope>
    <source>
        <strain evidence="4">4-11</strain>
    </source>
</reference>
<dbReference type="GO" id="GO:0033745">
    <property type="term" value="F:L-methionine-(R)-S-oxide reductase activity"/>
    <property type="evidence" value="ECO:0007669"/>
    <property type="project" value="TreeGrafter"/>
</dbReference>
<gene>
    <name evidence="3" type="ORF">DYP60_10435</name>
</gene>
<keyword evidence="4" id="KW-1185">Reference proteome</keyword>
<dbReference type="InterPro" id="IPR000614">
    <property type="entry name" value="FRMsr_CS"/>
</dbReference>